<keyword evidence="6" id="KW-0282">Flagellum</keyword>
<name>A0A840F3B9_9SPHN</name>
<sequence length="302" mass="31827">MTAMQVSTSAFYSDTAKRMGAMNARAQTLQTEIATGKKIQNPSDAPGVSQQLAEIARKDADSQAYTANMKTAGSLLDQTDSVIGQIATAMTRAKELATSAATGTLNAVDRKIIGTELRSVLDSIVTMANVNNIRGEPLFGTAGTTQSVVEQTDGTFLYADTNVSPVPIADGQDVQSTETAARLFQLPDGTDVLATLSALAKALQAPDDTTQSTANAALDTLQSGLNQLGDVQSSVGARGARVELQQSLLQTADTDRAELRSQLEDTDITSAVVELQQMLTALQATQASFSKLAQLSLFDYIR</sequence>
<feature type="domain" description="Flagellin C-terminal" evidence="5">
    <location>
        <begin position="220"/>
        <end position="300"/>
    </location>
</feature>
<proteinExistence type="inferred from homology"/>
<comment type="caution">
    <text evidence="6">The sequence shown here is derived from an EMBL/GenBank/DDBJ whole genome shotgun (WGS) entry which is preliminary data.</text>
</comment>
<dbReference type="EMBL" id="JACIEV010000001">
    <property type="protein sequence ID" value="MBB4152309.1"/>
    <property type="molecule type" value="Genomic_DNA"/>
</dbReference>
<dbReference type="Pfam" id="PF00669">
    <property type="entry name" value="Flagellin_N"/>
    <property type="match status" value="1"/>
</dbReference>
<reference evidence="6 7" key="1">
    <citation type="submission" date="2020-08" db="EMBL/GenBank/DDBJ databases">
        <title>Genomic Encyclopedia of Type Strains, Phase IV (KMG-IV): sequencing the most valuable type-strain genomes for metagenomic binning, comparative biology and taxonomic classification.</title>
        <authorList>
            <person name="Goeker M."/>
        </authorList>
    </citation>
    <scope>NUCLEOTIDE SEQUENCE [LARGE SCALE GENOMIC DNA]</scope>
    <source>
        <strain evidence="6 7">YC6723</strain>
    </source>
</reference>
<dbReference type="Pfam" id="PF00700">
    <property type="entry name" value="Flagellin_C"/>
    <property type="match status" value="1"/>
</dbReference>
<gene>
    <name evidence="6" type="ORF">GGQ80_000185</name>
</gene>
<keyword evidence="6" id="KW-0969">Cilium</keyword>
<dbReference type="GO" id="GO:0009288">
    <property type="term" value="C:bacterial-type flagellum"/>
    <property type="evidence" value="ECO:0007669"/>
    <property type="project" value="UniProtKB-SubCell"/>
</dbReference>
<dbReference type="PANTHER" id="PTHR42792:SF1">
    <property type="entry name" value="FLAGELLAR HOOK-ASSOCIATED PROTEIN 3"/>
    <property type="match status" value="1"/>
</dbReference>
<dbReference type="InterPro" id="IPR001029">
    <property type="entry name" value="Flagellin_N"/>
</dbReference>
<protein>
    <recommendedName>
        <fullName evidence="3">Flagellin</fullName>
    </recommendedName>
</protein>
<dbReference type="SUPFAM" id="SSF64518">
    <property type="entry name" value="Phase 1 flagellin"/>
    <property type="match status" value="1"/>
</dbReference>
<evidence type="ECO:0000256" key="2">
    <source>
        <dbReference type="ARBA" id="ARBA00023143"/>
    </source>
</evidence>
<evidence type="ECO:0000313" key="6">
    <source>
        <dbReference type="EMBL" id="MBB4152309.1"/>
    </source>
</evidence>
<dbReference type="InterPro" id="IPR001492">
    <property type="entry name" value="Flagellin"/>
</dbReference>
<comment type="similarity">
    <text evidence="1 3">Belongs to the bacterial flagellin family.</text>
</comment>
<evidence type="ECO:0000259" key="4">
    <source>
        <dbReference type="Pfam" id="PF00669"/>
    </source>
</evidence>
<keyword evidence="3" id="KW-0964">Secreted</keyword>
<evidence type="ECO:0000259" key="5">
    <source>
        <dbReference type="Pfam" id="PF00700"/>
    </source>
</evidence>
<keyword evidence="2 3" id="KW-0975">Bacterial flagellum</keyword>
<feature type="domain" description="Flagellin N-terminal" evidence="4">
    <location>
        <begin position="6"/>
        <end position="139"/>
    </location>
</feature>
<dbReference type="PANTHER" id="PTHR42792">
    <property type="entry name" value="FLAGELLIN"/>
    <property type="match status" value="1"/>
</dbReference>
<dbReference type="GO" id="GO:0005198">
    <property type="term" value="F:structural molecule activity"/>
    <property type="evidence" value="ECO:0007669"/>
    <property type="project" value="UniProtKB-UniRule"/>
</dbReference>
<evidence type="ECO:0000256" key="3">
    <source>
        <dbReference type="RuleBase" id="RU362073"/>
    </source>
</evidence>
<dbReference type="AlphaFoldDB" id="A0A840F3B9"/>
<dbReference type="Gene3D" id="1.20.1330.10">
    <property type="entry name" value="f41 fragment of flagellin, N-terminal domain"/>
    <property type="match status" value="1"/>
</dbReference>
<evidence type="ECO:0000313" key="7">
    <source>
        <dbReference type="Proteomes" id="UP000529795"/>
    </source>
</evidence>
<dbReference type="GO" id="GO:0005576">
    <property type="term" value="C:extracellular region"/>
    <property type="evidence" value="ECO:0007669"/>
    <property type="project" value="UniProtKB-SubCell"/>
</dbReference>
<accession>A0A840F3B9</accession>
<keyword evidence="7" id="KW-1185">Reference proteome</keyword>
<comment type="subcellular location">
    <subcellularLocation>
        <location evidence="3">Secreted</location>
    </subcellularLocation>
    <subcellularLocation>
        <location evidence="3">Bacterial flagellum</location>
    </subcellularLocation>
</comment>
<keyword evidence="6" id="KW-0966">Cell projection</keyword>
<organism evidence="6 7">
    <name type="scientific">Sphingomonas jinjuensis</name>
    <dbReference type="NCBI Taxonomy" id="535907"/>
    <lineage>
        <taxon>Bacteria</taxon>
        <taxon>Pseudomonadati</taxon>
        <taxon>Pseudomonadota</taxon>
        <taxon>Alphaproteobacteria</taxon>
        <taxon>Sphingomonadales</taxon>
        <taxon>Sphingomonadaceae</taxon>
        <taxon>Sphingomonas</taxon>
    </lineage>
</organism>
<evidence type="ECO:0000256" key="1">
    <source>
        <dbReference type="ARBA" id="ARBA00005709"/>
    </source>
</evidence>
<dbReference type="Proteomes" id="UP000529795">
    <property type="component" value="Unassembled WGS sequence"/>
</dbReference>
<dbReference type="InterPro" id="IPR046358">
    <property type="entry name" value="Flagellin_C"/>
</dbReference>
<comment type="function">
    <text evidence="3">Flagellin is the subunit protein which polymerizes to form the filaments of bacterial flagella.</text>
</comment>